<dbReference type="InterPro" id="IPR014014">
    <property type="entry name" value="RNA_helicase_DEAD_Q_motif"/>
</dbReference>
<dbReference type="Gene3D" id="3.40.50.300">
    <property type="entry name" value="P-loop containing nucleotide triphosphate hydrolases"/>
    <property type="match status" value="2"/>
</dbReference>
<dbReference type="GO" id="GO:0005524">
    <property type="term" value="F:ATP binding"/>
    <property type="evidence" value="ECO:0007669"/>
    <property type="project" value="UniProtKB-KW"/>
</dbReference>
<dbReference type="InterPro" id="IPR011545">
    <property type="entry name" value="DEAD/DEAH_box_helicase_dom"/>
</dbReference>
<feature type="short sequence motif" description="Q motif" evidence="7">
    <location>
        <begin position="228"/>
        <end position="256"/>
    </location>
</feature>
<evidence type="ECO:0000256" key="9">
    <source>
        <dbReference type="SAM" id="MobiDB-lite"/>
    </source>
</evidence>
<dbReference type="SMART" id="SM00490">
    <property type="entry name" value="HELICc"/>
    <property type="match status" value="1"/>
</dbReference>
<evidence type="ECO:0000256" key="4">
    <source>
        <dbReference type="ARBA" id="ARBA00022806"/>
    </source>
</evidence>
<dbReference type="InterPro" id="IPR001650">
    <property type="entry name" value="Helicase_C-like"/>
</dbReference>
<evidence type="ECO:0000256" key="3">
    <source>
        <dbReference type="ARBA" id="ARBA00022801"/>
    </source>
</evidence>
<keyword evidence="4 8" id="KW-0347">Helicase</keyword>
<dbReference type="PROSITE" id="PS51195">
    <property type="entry name" value="Q_MOTIF"/>
    <property type="match status" value="1"/>
</dbReference>
<feature type="region of interest" description="Disordered" evidence="9">
    <location>
        <begin position="1"/>
        <end position="127"/>
    </location>
</feature>
<dbReference type="EMBL" id="OU963865">
    <property type="protein sequence ID" value="CAH0770687.1"/>
    <property type="molecule type" value="Genomic_DNA"/>
</dbReference>
<protein>
    <recommendedName>
        <fullName evidence="1">RNA helicase</fullName>
        <ecNumber evidence="1">3.6.4.13</ecNumber>
    </recommendedName>
</protein>
<sequence length="613" mass="69423">MRSAFGTDFQGGSGKKKKKKDKAKKAAKKAKLKQFQKSGADKFKFKKNKNFIPGKAGPVAKQSELRKLLKEKKELANQSPQDDSNLSKTQRKKLERIERLKNKKQNKSNPSSLTGSKKSKPLTVKDQKLADKETFESDIIEVSNCSSLQFQGEKPATIVKKKSGKYDNEVLGSGLIKPNWHEIKLVPFTKNFFQPLESYLERSHDEIKLYRRTNEITVSHEDAPGPLISFTEAKFPKHVLRQLEQNDIVLPTPIQAQGWPIALRGDNLVGIAQTGSGKTLAYLLPAAIHISHQKALEYGEGPIALVMAPTRELAQQIQQVIKEYFKATNLRSACIYGGAARGHQAAELRNGVEIVIATPGRLLDFLSERVTNLRRTTFVVLDEADRMLDMGFEPQIRNVLNQVRPDRQILMWSATWPREVERLAKDFLKEYIQINIGSEDLSANHNIKQIVELCEEKEKVQKLMELLKEISLELETKTIIFVETKRKVDEIEKAICRRGYNANGIHGNKKQVERDRILREFREGEVSILVATDVAARGLDVDDIKFVINFDFPNVSEDYVHRIGRTGRSGRTGTAYTFFTRKNAKQAHDLILILQEANQEVDPKLISLARSCA</sequence>
<keyword evidence="14" id="KW-1185">Reference proteome</keyword>
<evidence type="ECO:0000256" key="6">
    <source>
        <dbReference type="ARBA" id="ARBA00047984"/>
    </source>
</evidence>
<feature type="domain" description="Helicase ATP-binding" evidence="10">
    <location>
        <begin position="259"/>
        <end position="434"/>
    </location>
</feature>
<dbReference type="PANTHER" id="PTHR47958">
    <property type="entry name" value="ATP-DEPENDENT RNA HELICASE DBP3"/>
    <property type="match status" value="1"/>
</dbReference>
<proteinExistence type="inferred from homology"/>
<dbReference type="AlphaFoldDB" id="A0A9P0CBS3"/>
<dbReference type="GO" id="GO:0003676">
    <property type="term" value="F:nucleic acid binding"/>
    <property type="evidence" value="ECO:0007669"/>
    <property type="project" value="InterPro"/>
</dbReference>
<comment type="catalytic activity">
    <reaction evidence="6">
        <text>ATP + H2O = ADP + phosphate + H(+)</text>
        <dbReference type="Rhea" id="RHEA:13065"/>
        <dbReference type="ChEBI" id="CHEBI:15377"/>
        <dbReference type="ChEBI" id="CHEBI:15378"/>
        <dbReference type="ChEBI" id="CHEBI:30616"/>
        <dbReference type="ChEBI" id="CHEBI:43474"/>
        <dbReference type="ChEBI" id="CHEBI:456216"/>
        <dbReference type="EC" id="3.6.4.13"/>
    </reaction>
</comment>
<dbReference type="Proteomes" id="UP001152759">
    <property type="component" value="Chromosome 4"/>
</dbReference>
<dbReference type="PROSITE" id="PS00039">
    <property type="entry name" value="DEAD_ATP_HELICASE"/>
    <property type="match status" value="1"/>
</dbReference>
<keyword evidence="5 8" id="KW-0067">ATP-binding</keyword>
<comment type="similarity">
    <text evidence="8">Belongs to the DEAD box helicase family.</text>
</comment>
<dbReference type="SMART" id="SM00487">
    <property type="entry name" value="DEXDc"/>
    <property type="match status" value="1"/>
</dbReference>
<dbReference type="InterPro" id="IPR027417">
    <property type="entry name" value="P-loop_NTPase"/>
</dbReference>
<evidence type="ECO:0000259" key="12">
    <source>
        <dbReference type="PROSITE" id="PS51195"/>
    </source>
</evidence>
<dbReference type="FunFam" id="3.40.50.300:FF:000008">
    <property type="entry name" value="ATP-dependent RNA helicase RhlB"/>
    <property type="match status" value="1"/>
</dbReference>
<dbReference type="InterPro" id="IPR014001">
    <property type="entry name" value="Helicase_ATP-bd"/>
</dbReference>
<evidence type="ECO:0000313" key="14">
    <source>
        <dbReference type="Proteomes" id="UP001152759"/>
    </source>
</evidence>
<dbReference type="InterPro" id="IPR000629">
    <property type="entry name" value="RNA-helicase_DEAD-box_CS"/>
</dbReference>
<organism evidence="13 14">
    <name type="scientific">Bemisia tabaci</name>
    <name type="common">Sweetpotato whitefly</name>
    <name type="synonym">Aleurodes tabaci</name>
    <dbReference type="NCBI Taxonomy" id="7038"/>
    <lineage>
        <taxon>Eukaryota</taxon>
        <taxon>Metazoa</taxon>
        <taxon>Ecdysozoa</taxon>
        <taxon>Arthropoda</taxon>
        <taxon>Hexapoda</taxon>
        <taxon>Insecta</taxon>
        <taxon>Pterygota</taxon>
        <taxon>Neoptera</taxon>
        <taxon>Paraneoptera</taxon>
        <taxon>Hemiptera</taxon>
        <taxon>Sternorrhyncha</taxon>
        <taxon>Aleyrodoidea</taxon>
        <taxon>Aleyrodidae</taxon>
        <taxon>Aleyrodinae</taxon>
        <taxon>Bemisia</taxon>
    </lineage>
</organism>
<keyword evidence="3 8" id="KW-0378">Hydrolase</keyword>
<evidence type="ECO:0000256" key="8">
    <source>
        <dbReference type="RuleBase" id="RU000492"/>
    </source>
</evidence>
<feature type="compositionally biased region" description="Basic residues" evidence="9">
    <location>
        <begin position="14"/>
        <end position="34"/>
    </location>
</feature>
<feature type="compositionally biased region" description="Basic and acidic residues" evidence="9">
    <location>
        <begin position="63"/>
        <end position="75"/>
    </location>
</feature>
<feature type="domain" description="DEAD-box RNA helicase Q" evidence="12">
    <location>
        <begin position="228"/>
        <end position="256"/>
    </location>
</feature>
<dbReference type="GO" id="GO:0031047">
    <property type="term" value="P:regulatory ncRNA-mediated gene silencing"/>
    <property type="evidence" value="ECO:0007669"/>
    <property type="project" value="UniProtKB-ARBA"/>
</dbReference>
<feature type="domain" description="Helicase C-terminal" evidence="11">
    <location>
        <begin position="446"/>
        <end position="609"/>
    </location>
</feature>
<dbReference type="EC" id="3.6.4.13" evidence="1"/>
<evidence type="ECO:0000256" key="7">
    <source>
        <dbReference type="PROSITE-ProRule" id="PRU00552"/>
    </source>
</evidence>
<dbReference type="Pfam" id="PF00271">
    <property type="entry name" value="Helicase_C"/>
    <property type="match status" value="1"/>
</dbReference>
<evidence type="ECO:0000256" key="2">
    <source>
        <dbReference type="ARBA" id="ARBA00022741"/>
    </source>
</evidence>
<dbReference type="GO" id="GO:0016787">
    <property type="term" value="F:hydrolase activity"/>
    <property type="evidence" value="ECO:0007669"/>
    <property type="project" value="UniProtKB-KW"/>
</dbReference>
<dbReference type="FunFam" id="3.40.50.300:FF:000079">
    <property type="entry name" value="probable ATP-dependent RNA helicase DDX17"/>
    <property type="match status" value="1"/>
</dbReference>
<dbReference type="CDD" id="cd18787">
    <property type="entry name" value="SF2_C_DEAD"/>
    <property type="match status" value="1"/>
</dbReference>
<reference evidence="13" key="1">
    <citation type="submission" date="2021-12" db="EMBL/GenBank/DDBJ databases">
        <authorList>
            <person name="King R."/>
        </authorList>
    </citation>
    <scope>NUCLEOTIDE SEQUENCE</scope>
</reference>
<evidence type="ECO:0000256" key="1">
    <source>
        <dbReference type="ARBA" id="ARBA00012552"/>
    </source>
</evidence>
<dbReference type="KEGG" id="btab:109035803"/>
<dbReference type="PROSITE" id="PS51192">
    <property type="entry name" value="HELICASE_ATP_BIND_1"/>
    <property type="match status" value="1"/>
</dbReference>
<evidence type="ECO:0000256" key="5">
    <source>
        <dbReference type="ARBA" id="ARBA00022840"/>
    </source>
</evidence>
<evidence type="ECO:0000259" key="11">
    <source>
        <dbReference type="PROSITE" id="PS51194"/>
    </source>
</evidence>
<evidence type="ECO:0000313" key="13">
    <source>
        <dbReference type="EMBL" id="CAH0770687.1"/>
    </source>
</evidence>
<dbReference type="SUPFAM" id="SSF52540">
    <property type="entry name" value="P-loop containing nucleoside triphosphate hydrolases"/>
    <property type="match status" value="1"/>
</dbReference>
<dbReference type="PROSITE" id="PS51194">
    <property type="entry name" value="HELICASE_CTER"/>
    <property type="match status" value="1"/>
</dbReference>
<name>A0A9P0CBS3_BEMTA</name>
<evidence type="ECO:0000259" key="10">
    <source>
        <dbReference type="PROSITE" id="PS51192"/>
    </source>
</evidence>
<gene>
    <name evidence="13" type="ORF">BEMITA_LOCUS7535</name>
</gene>
<dbReference type="GO" id="GO:0003724">
    <property type="term" value="F:RNA helicase activity"/>
    <property type="evidence" value="ECO:0007669"/>
    <property type="project" value="UniProtKB-EC"/>
</dbReference>
<feature type="compositionally biased region" description="Polar residues" evidence="9">
    <location>
        <begin position="76"/>
        <end position="88"/>
    </location>
</feature>
<accession>A0A9P0CBS3</accession>
<dbReference type="Pfam" id="PF00270">
    <property type="entry name" value="DEAD"/>
    <property type="match status" value="1"/>
</dbReference>
<keyword evidence="2 8" id="KW-0547">Nucleotide-binding</keyword>